<sequence length="501" mass="56442">MADPVFLWEKHKMTKRDYRLHNGTYDIDGECDDIQDDVTLNKKLRVLFSDGGKSIVPHPHKIYPFCNEKLKKVGGVPSAIIGFFDKVNNPKINKPARDALSEVFGVKFTATAGITEDPGFSHDPEAWRSPPPNPELFLETILMMARENKDQFIASHSGFMTKLYNYITQNYTETSEPPMLYTSTPSTSTPSTRTPSTSTPSTRTPSTRTPSTRTPSTRTPSTRTPSTDTSDKLVQSGGTNRGIFDNLDILQLILDTSKTGREAVKGIIVRRFNKDYSSAESDGVKPPPAAHYGWGEENIRSVFIIRHCIGCHNLTPGKSAKIYQAAMEAVMHKKKGYLKWAMCVSQTYNEFMSQKENLLSILKEYSKKGTTKENRFGYTFGSSVIFRAILTSILAYNTMFGEGMASPLTSAEPSSLDADSWVTKLEIDDGRGKRKGAKKTCKKKCRKTCSKHKKKIKREKCKKTCKKKCYKTCKKKCRKTCSKHKDKRKREKCKKKCAKKC</sequence>
<accession>A0A6C0BXA1</accession>
<feature type="region of interest" description="Disordered" evidence="1">
    <location>
        <begin position="175"/>
        <end position="237"/>
    </location>
</feature>
<proteinExistence type="predicted"/>
<evidence type="ECO:0000313" key="2">
    <source>
        <dbReference type="EMBL" id="QHS96947.1"/>
    </source>
</evidence>
<protein>
    <submittedName>
        <fullName evidence="2">Uncharacterized protein</fullName>
    </submittedName>
</protein>
<name>A0A6C0BXA1_9ZZZZ</name>
<dbReference type="EMBL" id="MN739282">
    <property type="protein sequence ID" value="QHS96947.1"/>
    <property type="molecule type" value="Genomic_DNA"/>
</dbReference>
<feature type="compositionally biased region" description="Low complexity" evidence="1">
    <location>
        <begin position="182"/>
        <end position="228"/>
    </location>
</feature>
<reference evidence="2" key="1">
    <citation type="journal article" date="2020" name="Nature">
        <title>Giant virus diversity and host interactions through global metagenomics.</title>
        <authorList>
            <person name="Schulz F."/>
            <person name="Roux S."/>
            <person name="Paez-Espino D."/>
            <person name="Jungbluth S."/>
            <person name="Walsh D.A."/>
            <person name="Denef V.J."/>
            <person name="McMahon K.D."/>
            <person name="Konstantinidis K.T."/>
            <person name="Eloe-Fadrosh E.A."/>
            <person name="Kyrpides N.C."/>
            <person name="Woyke T."/>
        </authorList>
    </citation>
    <scope>NUCLEOTIDE SEQUENCE</scope>
    <source>
        <strain evidence="2">GVMAG-M-3300020166-5</strain>
    </source>
</reference>
<organism evidence="2">
    <name type="scientific">viral metagenome</name>
    <dbReference type="NCBI Taxonomy" id="1070528"/>
    <lineage>
        <taxon>unclassified sequences</taxon>
        <taxon>metagenomes</taxon>
        <taxon>organismal metagenomes</taxon>
    </lineage>
</organism>
<evidence type="ECO:0000256" key="1">
    <source>
        <dbReference type="SAM" id="MobiDB-lite"/>
    </source>
</evidence>
<dbReference type="AlphaFoldDB" id="A0A6C0BXA1"/>